<feature type="coiled-coil region" evidence="4">
    <location>
        <begin position="216"/>
        <end position="250"/>
    </location>
</feature>
<evidence type="ECO:0000256" key="5">
    <source>
        <dbReference type="SAM" id="MobiDB-lite"/>
    </source>
</evidence>
<dbReference type="AlphaFoldDB" id="A0A8H3HAD9"/>
<feature type="repeat" description="WD" evidence="3">
    <location>
        <begin position="533"/>
        <end position="555"/>
    </location>
</feature>
<dbReference type="Pfam" id="PF00400">
    <property type="entry name" value="WD40"/>
    <property type="match status" value="4"/>
</dbReference>
<dbReference type="SMART" id="SM00320">
    <property type="entry name" value="WD40"/>
    <property type="match status" value="5"/>
</dbReference>
<evidence type="ECO:0000256" key="4">
    <source>
        <dbReference type="SAM" id="Coils"/>
    </source>
</evidence>
<evidence type="ECO:0000256" key="2">
    <source>
        <dbReference type="ARBA" id="ARBA00022737"/>
    </source>
</evidence>
<dbReference type="Gene3D" id="6.10.280.220">
    <property type="match status" value="1"/>
</dbReference>
<evidence type="ECO:0000256" key="1">
    <source>
        <dbReference type="ARBA" id="ARBA00022574"/>
    </source>
</evidence>
<dbReference type="InterPro" id="IPR015943">
    <property type="entry name" value="WD40/YVTN_repeat-like_dom_sf"/>
</dbReference>
<feature type="region of interest" description="Disordered" evidence="5">
    <location>
        <begin position="159"/>
        <end position="189"/>
    </location>
</feature>
<evidence type="ECO:0000256" key="3">
    <source>
        <dbReference type="PROSITE-ProRule" id="PRU00221"/>
    </source>
</evidence>
<sequence length="742" mass="79752">MSTDARSRLGTATSALLAPFSGEDGTQSSNRILSGLAPSMMTPRRMAAAASAAATGAVENPPSSVLDFSTLGRVPLRITLGRRTTARDLSIREATDTLLLEPIPDTPATETENSVSFMRGFSATVNSVDASRSRRRKARNVDMPHLGLRSKALAARGMLTEGDQEESPAAKKSGRHRQSLSSSVKLTPEELARQKHEIIQDRENIHIRRSLINNEIAEITAKIAALDVIRNNLEQDLLRLHENELELEDELSAVQELQYLEGSATPSDAGTSRRRKGPAFLPSEHDDLPPNIAFMTLTTSGPIAALDFTEPYGLLITASYAHQAPSNSSSTFPFSSASASQSSAHVDFADPDPRMWDLCAGTPIGRLRGAGAVRALQVQGQACVTGGADGVVRVWDLSKVPDDDDTSGTFLGNGKNGKPREEEDFVHLERESTSEGSGEGPETGCVKVLEGHSKAVTSLYFEDTCMVTGAADKTIRQWDVTTGQCVLTMDILWAMSHSGDSSEYVDTPYDFSANFPEGEDRFVGGLQFWGYALVSGSADGGVRMWDSESLNLFTIAFTEHLLNNPPSDIIPVNPVRTGQSHRTLLGHTAPITAVQFDEIHVVSSARDGTARLWDLRSGGRTVELLRFGSSRLAAQNEFGLSAGLSEYSTNIGRGSSTSLAAMGGTSSPALRPAVGSGVGDVQFDSRKIVAASDNGVEIFNRISQQYTTLTVNGHHGAVERLRYIDRYLVSGGRDATVKIWAL</sequence>
<feature type="repeat" description="WD" evidence="3">
    <location>
        <begin position="384"/>
        <end position="398"/>
    </location>
</feature>
<evidence type="ECO:0008006" key="8">
    <source>
        <dbReference type="Google" id="ProtNLM"/>
    </source>
</evidence>
<dbReference type="PROSITE" id="PS50082">
    <property type="entry name" value="WD_REPEATS_2"/>
    <property type="match status" value="5"/>
</dbReference>
<organism evidence="6 7">
    <name type="scientific">Rhizoctonia solani</name>
    <dbReference type="NCBI Taxonomy" id="456999"/>
    <lineage>
        <taxon>Eukaryota</taxon>
        <taxon>Fungi</taxon>
        <taxon>Dikarya</taxon>
        <taxon>Basidiomycota</taxon>
        <taxon>Agaricomycotina</taxon>
        <taxon>Agaricomycetes</taxon>
        <taxon>Cantharellales</taxon>
        <taxon>Ceratobasidiaceae</taxon>
        <taxon>Rhizoctonia</taxon>
    </lineage>
</organism>
<accession>A0A8H3HAD9</accession>
<feature type="repeat" description="WD" evidence="3">
    <location>
        <begin position="584"/>
        <end position="623"/>
    </location>
</feature>
<dbReference type="GO" id="GO:1990234">
    <property type="term" value="C:transferase complex"/>
    <property type="evidence" value="ECO:0007669"/>
    <property type="project" value="UniProtKB-ARBA"/>
</dbReference>
<dbReference type="InterPro" id="IPR036322">
    <property type="entry name" value="WD40_repeat_dom_sf"/>
</dbReference>
<feature type="region of interest" description="Disordered" evidence="5">
    <location>
        <begin position="262"/>
        <end position="285"/>
    </location>
</feature>
<evidence type="ECO:0000313" key="7">
    <source>
        <dbReference type="Proteomes" id="UP000663853"/>
    </source>
</evidence>
<gene>
    <name evidence="6" type="ORF">RDB_LOCUS130129</name>
</gene>
<reference evidence="6" key="1">
    <citation type="submission" date="2021-01" db="EMBL/GenBank/DDBJ databases">
        <authorList>
            <person name="Kaushik A."/>
        </authorList>
    </citation>
    <scope>NUCLEOTIDE SEQUENCE</scope>
    <source>
        <strain evidence="6">AG6-10EEA</strain>
    </source>
</reference>
<feature type="repeat" description="WD" evidence="3">
    <location>
        <begin position="711"/>
        <end position="742"/>
    </location>
</feature>
<feature type="region of interest" description="Disordered" evidence="5">
    <location>
        <begin position="405"/>
        <end position="425"/>
    </location>
</feature>
<name>A0A8H3HAD9_9AGAM</name>
<keyword evidence="2" id="KW-0677">Repeat</keyword>
<keyword evidence="4" id="KW-0175">Coiled coil</keyword>
<dbReference type="InterPro" id="IPR019775">
    <property type="entry name" value="WD40_repeat_CS"/>
</dbReference>
<dbReference type="PRINTS" id="PR00320">
    <property type="entry name" value="GPROTEINBRPT"/>
</dbReference>
<dbReference type="Gene3D" id="2.130.10.10">
    <property type="entry name" value="YVTN repeat-like/Quinoprotein amine dehydrogenase"/>
    <property type="match status" value="2"/>
</dbReference>
<evidence type="ECO:0000313" key="6">
    <source>
        <dbReference type="EMBL" id="CAE6511874.1"/>
    </source>
</evidence>
<dbReference type="SUPFAM" id="SSF50978">
    <property type="entry name" value="WD40 repeat-like"/>
    <property type="match status" value="1"/>
</dbReference>
<feature type="repeat" description="WD" evidence="3">
    <location>
        <begin position="449"/>
        <end position="488"/>
    </location>
</feature>
<protein>
    <recommendedName>
        <fullName evidence="8">Mitochondrial division protein 1</fullName>
    </recommendedName>
</protein>
<dbReference type="PANTHER" id="PTHR22847:SF637">
    <property type="entry name" value="WD REPEAT DOMAIN 5B"/>
    <property type="match status" value="1"/>
</dbReference>
<dbReference type="Proteomes" id="UP000663853">
    <property type="component" value="Unassembled WGS sequence"/>
</dbReference>
<dbReference type="PANTHER" id="PTHR22847">
    <property type="entry name" value="WD40 REPEAT PROTEIN"/>
    <property type="match status" value="1"/>
</dbReference>
<dbReference type="PROSITE" id="PS00678">
    <property type="entry name" value="WD_REPEATS_1"/>
    <property type="match status" value="1"/>
</dbReference>
<dbReference type="PROSITE" id="PS50294">
    <property type="entry name" value="WD_REPEATS_REGION"/>
    <property type="match status" value="3"/>
</dbReference>
<dbReference type="InterPro" id="IPR020472">
    <property type="entry name" value="WD40_PAC1"/>
</dbReference>
<dbReference type="EMBL" id="CAJMXA010003694">
    <property type="protein sequence ID" value="CAE6511874.1"/>
    <property type="molecule type" value="Genomic_DNA"/>
</dbReference>
<keyword evidence="1 3" id="KW-0853">WD repeat</keyword>
<comment type="caution">
    <text evidence="6">The sequence shown here is derived from an EMBL/GenBank/DDBJ whole genome shotgun (WGS) entry which is preliminary data.</text>
</comment>
<dbReference type="InterPro" id="IPR001680">
    <property type="entry name" value="WD40_rpt"/>
</dbReference>
<proteinExistence type="predicted"/>